<dbReference type="RefSeq" id="WP_074700568.1">
    <property type="nucleotide sequence ID" value="NZ_CP018863.1"/>
</dbReference>
<dbReference type="AlphaFoldDB" id="A0A1H1DBM2"/>
<dbReference type="InterPro" id="IPR028973">
    <property type="entry name" value="PhnB-like"/>
</dbReference>
<proteinExistence type="predicted"/>
<accession>A0A1H1DBM2</accession>
<evidence type="ECO:0000313" key="2">
    <source>
        <dbReference type="EMBL" id="SDQ73794.1"/>
    </source>
</evidence>
<organism evidence="2 3">
    <name type="scientific">Crystallibacter crystallopoietes</name>
    <dbReference type="NCBI Taxonomy" id="37928"/>
    <lineage>
        <taxon>Bacteria</taxon>
        <taxon>Bacillati</taxon>
        <taxon>Actinomycetota</taxon>
        <taxon>Actinomycetes</taxon>
        <taxon>Micrococcales</taxon>
        <taxon>Micrococcaceae</taxon>
        <taxon>Crystallibacter</taxon>
    </lineage>
</organism>
<dbReference type="PANTHER" id="PTHR33990:SF1">
    <property type="entry name" value="PROTEIN YJDN"/>
    <property type="match status" value="1"/>
</dbReference>
<dbReference type="Proteomes" id="UP000181917">
    <property type="component" value="Unassembled WGS sequence"/>
</dbReference>
<gene>
    <name evidence="2" type="ORF">SAMN04489742_2360</name>
</gene>
<dbReference type="SUPFAM" id="SSF54593">
    <property type="entry name" value="Glyoxalase/Bleomycin resistance protein/Dihydroxybiphenyl dioxygenase"/>
    <property type="match status" value="1"/>
</dbReference>
<dbReference type="KEGG" id="acry:AC20117_05625"/>
<dbReference type="Pfam" id="PF00903">
    <property type="entry name" value="Glyoxalase"/>
    <property type="match status" value="1"/>
</dbReference>
<feature type="domain" description="Glyoxalase/fosfomycin resistance/dioxygenase" evidence="1">
    <location>
        <begin position="5"/>
        <end position="129"/>
    </location>
</feature>
<reference evidence="2 3" key="1">
    <citation type="submission" date="2016-10" db="EMBL/GenBank/DDBJ databases">
        <authorList>
            <person name="de Groot N.N."/>
        </authorList>
    </citation>
    <scope>NUCLEOTIDE SEQUENCE [LARGE SCALE GENOMIC DNA]</scope>
    <source>
        <strain evidence="2 3">DSM 20117</strain>
    </source>
</reference>
<evidence type="ECO:0000259" key="1">
    <source>
        <dbReference type="Pfam" id="PF00903"/>
    </source>
</evidence>
<keyword evidence="3" id="KW-1185">Reference proteome</keyword>
<evidence type="ECO:0000313" key="3">
    <source>
        <dbReference type="Proteomes" id="UP000181917"/>
    </source>
</evidence>
<dbReference type="Gene3D" id="3.10.180.10">
    <property type="entry name" value="2,3-Dihydroxybiphenyl 1,2-Dioxygenase, domain 1"/>
    <property type="match status" value="1"/>
</dbReference>
<sequence>MATRLNPYLSFRDNARQAMDFYHAAFGGELTRSTFAELHASDDPAEGEKIMHSMLETPNGLTLMCADTPNGMAYNPGDNISVSLSGDDEAELRGYWDKLTEGANIAEPLEKAPWGDTFGMFTDKFGINWLVNIAGQPQQ</sequence>
<dbReference type="InterPro" id="IPR004360">
    <property type="entry name" value="Glyas_Fos-R_dOase_dom"/>
</dbReference>
<dbReference type="InterPro" id="IPR029068">
    <property type="entry name" value="Glyas_Bleomycin-R_OHBP_Dase"/>
</dbReference>
<dbReference type="PANTHER" id="PTHR33990">
    <property type="entry name" value="PROTEIN YJDN-RELATED"/>
    <property type="match status" value="1"/>
</dbReference>
<dbReference type="CDD" id="cd06588">
    <property type="entry name" value="PhnB_like"/>
    <property type="match status" value="1"/>
</dbReference>
<dbReference type="STRING" id="37928.SAMN04489742_2360"/>
<dbReference type="EMBL" id="FNKH01000002">
    <property type="protein sequence ID" value="SDQ73794.1"/>
    <property type="molecule type" value="Genomic_DNA"/>
</dbReference>
<name>A0A1H1DBM2_9MICC</name>
<protein>
    <submittedName>
        <fullName evidence="2">PhnB protein</fullName>
    </submittedName>
</protein>
<dbReference type="OrthoDB" id="9795306at2"/>